<dbReference type="PANTHER" id="PTHR46777:SF5">
    <property type="entry name" value="WUSCHEL-RELATED HOMEOBOX 13"/>
    <property type="match status" value="1"/>
</dbReference>
<organism evidence="6 7">
    <name type="scientific">Ensete ventricosum</name>
    <name type="common">Abyssinian banana</name>
    <name type="synonym">Musa ensete</name>
    <dbReference type="NCBI Taxonomy" id="4639"/>
    <lineage>
        <taxon>Eukaryota</taxon>
        <taxon>Viridiplantae</taxon>
        <taxon>Streptophyta</taxon>
        <taxon>Embryophyta</taxon>
        <taxon>Tracheophyta</taxon>
        <taxon>Spermatophyta</taxon>
        <taxon>Magnoliopsida</taxon>
        <taxon>Liliopsida</taxon>
        <taxon>Zingiberales</taxon>
        <taxon>Musaceae</taxon>
        <taxon>Ensete</taxon>
    </lineage>
</organism>
<comment type="caution">
    <text evidence="6">The sequence shown here is derived from an EMBL/GenBank/DDBJ whole genome shotgun (WGS) entry which is preliminary data.</text>
</comment>
<protein>
    <recommendedName>
        <fullName evidence="5">Homeobox domain-containing protein</fullName>
    </recommendedName>
</protein>
<dbReference type="GO" id="GO:0003700">
    <property type="term" value="F:DNA-binding transcription factor activity"/>
    <property type="evidence" value="ECO:0007669"/>
    <property type="project" value="InterPro"/>
</dbReference>
<reference evidence="6 7" key="1">
    <citation type="submission" date="2022-12" db="EMBL/GenBank/DDBJ databases">
        <title>Chromosome-scale assembly of the Ensete ventricosum genome.</title>
        <authorList>
            <person name="Dussert Y."/>
            <person name="Stocks J."/>
            <person name="Wendawek A."/>
            <person name="Woldeyes F."/>
            <person name="Nichols R.A."/>
            <person name="Borrell J.S."/>
        </authorList>
    </citation>
    <scope>NUCLEOTIDE SEQUENCE [LARGE SCALE GENOMIC DNA]</scope>
    <source>
        <strain evidence="7">cv. Maze</strain>
        <tissue evidence="6">Seeds</tissue>
    </source>
</reference>
<dbReference type="EMBL" id="JAQQAF010000004">
    <property type="protein sequence ID" value="KAJ8490289.1"/>
    <property type="molecule type" value="Genomic_DNA"/>
</dbReference>
<accession>A0AAV8QXI9</accession>
<feature type="compositionally biased region" description="Gly residues" evidence="4">
    <location>
        <begin position="12"/>
        <end position="22"/>
    </location>
</feature>
<dbReference type="AlphaFoldDB" id="A0AAV8QXI9"/>
<dbReference type="Pfam" id="PF00046">
    <property type="entry name" value="Homeodomain"/>
    <property type="match status" value="1"/>
</dbReference>
<dbReference type="SUPFAM" id="SSF46689">
    <property type="entry name" value="Homeodomain-like"/>
    <property type="match status" value="1"/>
</dbReference>
<evidence type="ECO:0000256" key="1">
    <source>
        <dbReference type="ARBA" id="ARBA00004123"/>
    </source>
</evidence>
<dbReference type="Proteomes" id="UP001222027">
    <property type="component" value="Unassembled WGS sequence"/>
</dbReference>
<feature type="compositionally biased region" description="Acidic residues" evidence="4">
    <location>
        <begin position="185"/>
        <end position="194"/>
    </location>
</feature>
<keyword evidence="2 3" id="KW-0539">Nucleus</keyword>
<evidence type="ECO:0000313" key="7">
    <source>
        <dbReference type="Proteomes" id="UP001222027"/>
    </source>
</evidence>
<evidence type="ECO:0000256" key="3">
    <source>
        <dbReference type="RuleBase" id="RU000682"/>
    </source>
</evidence>
<dbReference type="PROSITE" id="PS50071">
    <property type="entry name" value="HOMEOBOX_2"/>
    <property type="match status" value="1"/>
</dbReference>
<gene>
    <name evidence="6" type="ORF">OPV22_012010</name>
</gene>
<feature type="compositionally biased region" description="Basic and acidic residues" evidence="4">
    <location>
        <begin position="195"/>
        <end position="208"/>
    </location>
</feature>
<feature type="domain" description="Homeobox" evidence="5">
    <location>
        <begin position="109"/>
        <end position="174"/>
    </location>
</feature>
<dbReference type="GO" id="GO:0003677">
    <property type="term" value="F:DNA binding"/>
    <property type="evidence" value="ECO:0007669"/>
    <property type="project" value="UniProtKB-UniRule"/>
</dbReference>
<dbReference type="GO" id="GO:0005634">
    <property type="term" value="C:nucleus"/>
    <property type="evidence" value="ECO:0007669"/>
    <property type="project" value="UniProtKB-SubCell"/>
</dbReference>
<keyword evidence="7" id="KW-1185">Reference proteome</keyword>
<keyword evidence="2 3" id="KW-0238">DNA-binding</keyword>
<feature type="DNA-binding region" description="Homeobox" evidence="2">
    <location>
        <begin position="111"/>
        <end position="175"/>
    </location>
</feature>
<sequence>MEEARRMDWERGSGGGGGGGGVRNDEEGEGRSGSGGGGGDGGGGEGVLYVKVMTDEQMEVLRRQIAVYATICEQLIEMHKAITAHHDTLAGMRLGGLYNDSLMASGGHKITARQRWTPTSMQLQILETMFNQGNGTPSKQKIKQITTELSQHGQISESNVYNWFQNRRARSKRKKMAALPSNTESEAEADEESPDEKKPRPDEFHHENLPVSISNHPIYDEQMNAEAHLLASEINQTQGRCRLNESLKSSGGLDHMSYESVLSTPRLDHLMDKFDMPTSFSPFHSGESYDVMG</sequence>
<name>A0AAV8QXI9_ENSVE</name>
<feature type="compositionally biased region" description="Gly residues" evidence="4">
    <location>
        <begin position="31"/>
        <end position="42"/>
    </location>
</feature>
<feature type="region of interest" description="Disordered" evidence="4">
    <location>
        <begin position="1"/>
        <end position="42"/>
    </location>
</feature>
<evidence type="ECO:0000256" key="4">
    <source>
        <dbReference type="SAM" id="MobiDB-lite"/>
    </source>
</evidence>
<evidence type="ECO:0000259" key="5">
    <source>
        <dbReference type="PROSITE" id="PS50071"/>
    </source>
</evidence>
<dbReference type="Gene3D" id="1.10.10.60">
    <property type="entry name" value="Homeodomain-like"/>
    <property type="match status" value="1"/>
</dbReference>
<comment type="subcellular location">
    <subcellularLocation>
        <location evidence="1 2 3">Nucleus</location>
    </subcellularLocation>
</comment>
<evidence type="ECO:0000256" key="2">
    <source>
        <dbReference type="PROSITE-ProRule" id="PRU00108"/>
    </source>
</evidence>
<dbReference type="CDD" id="cd00086">
    <property type="entry name" value="homeodomain"/>
    <property type="match status" value="1"/>
</dbReference>
<feature type="region of interest" description="Disordered" evidence="4">
    <location>
        <begin position="172"/>
        <end position="210"/>
    </location>
</feature>
<evidence type="ECO:0000313" key="6">
    <source>
        <dbReference type="EMBL" id="KAJ8490289.1"/>
    </source>
</evidence>
<dbReference type="SMART" id="SM00389">
    <property type="entry name" value="HOX"/>
    <property type="match status" value="1"/>
</dbReference>
<dbReference type="InterPro" id="IPR009057">
    <property type="entry name" value="Homeodomain-like_sf"/>
</dbReference>
<dbReference type="InterPro" id="IPR001356">
    <property type="entry name" value="HD"/>
</dbReference>
<keyword evidence="2 3" id="KW-0371">Homeobox</keyword>
<feature type="compositionally biased region" description="Basic and acidic residues" evidence="4">
    <location>
        <begin position="1"/>
        <end position="11"/>
    </location>
</feature>
<dbReference type="InterPro" id="IPR044559">
    <property type="entry name" value="WOX13-like"/>
</dbReference>
<proteinExistence type="predicted"/>
<dbReference type="PANTHER" id="PTHR46777">
    <property type="entry name" value="WUSCHEL-RELATED HOMEOBOX 13"/>
    <property type="match status" value="1"/>
</dbReference>